<dbReference type="PANTHER" id="PTHR12788:SF10">
    <property type="entry name" value="PROTEIN-TYROSINE SULFOTRANSFERASE"/>
    <property type="match status" value="1"/>
</dbReference>
<dbReference type="Gene3D" id="1.25.40.10">
    <property type="entry name" value="Tetratricopeptide repeat domain"/>
    <property type="match status" value="1"/>
</dbReference>
<dbReference type="InterPro" id="IPR011990">
    <property type="entry name" value="TPR-like_helical_dom_sf"/>
</dbReference>
<dbReference type="GO" id="GO:0008476">
    <property type="term" value="F:protein-tyrosine sulfotransferase activity"/>
    <property type="evidence" value="ECO:0007669"/>
    <property type="project" value="InterPro"/>
</dbReference>
<evidence type="ECO:0000256" key="1">
    <source>
        <dbReference type="ARBA" id="ARBA00022679"/>
    </source>
</evidence>
<feature type="repeat" description="TPR" evidence="2">
    <location>
        <begin position="102"/>
        <end position="135"/>
    </location>
</feature>
<dbReference type="SUPFAM" id="SSF52540">
    <property type="entry name" value="P-loop containing nucleoside triphosphate hydrolases"/>
    <property type="match status" value="1"/>
</dbReference>
<protein>
    <submittedName>
        <fullName evidence="3">Sulfotransferase</fullName>
    </submittedName>
</protein>
<accession>A0AAE9ZGC7</accession>
<dbReference type="InterPro" id="IPR027417">
    <property type="entry name" value="P-loop_NTPase"/>
</dbReference>
<dbReference type="InterPro" id="IPR019734">
    <property type="entry name" value="TPR_rpt"/>
</dbReference>
<dbReference type="Proteomes" id="UP001214043">
    <property type="component" value="Chromosome"/>
</dbReference>
<dbReference type="InterPro" id="IPR026634">
    <property type="entry name" value="TPST-like"/>
</dbReference>
<dbReference type="PROSITE" id="PS50005">
    <property type="entry name" value="TPR"/>
    <property type="match status" value="1"/>
</dbReference>
<dbReference type="PANTHER" id="PTHR12788">
    <property type="entry name" value="PROTEIN-TYROSINE SULFOTRANSFERASE 2"/>
    <property type="match status" value="1"/>
</dbReference>
<organism evidence="3 4">
    <name type="scientific">Hyphococcus flavus</name>
    <dbReference type="NCBI Taxonomy" id="1866326"/>
    <lineage>
        <taxon>Bacteria</taxon>
        <taxon>Pseudomonadati</taxon>
        <taxon>Pseudomonadota</taxon>
        <taxon>Alphaproteobacteria</taxon>
        <taxon>Parvularculales</taxon>
        <taxon>Parvularculaceae</taxon>
        <taxon>Hyphococcus</taxon>
    </lineage>
</organism>
<dbReference type="Gene3D" id="3.40.50.300">
    <property type="entry name" value="P-loop containing nucleotide triphosphate hydrolases"/>
    <property type="match status" value="1"/>
</dbReference>
<keyword evidence="4" id="KW-1185">Reference proteome</keyword>
<reference evidence="3" key="1">
    <citation type="submission" date="2023-02" db="EMBL/GenBank/DDBJ databases">
        <title>Genome sequence of Hyphococcus flavus.</title>
        <authorList>
            <person name="Rong J.-C."/>
            <person name="Zhao Q."/>
            <person name="Yi M."/>
            <person name="Wu J.-Y."/>
        </authorList>
    </citation>
    <scope>NUCLEOTIDE SEQUENCE</scope>
    <source>
        <strain evidence="3">MCCC 1K03223</strain>
    </source>
</reference>
<dbReference type="AlphaFoldDB" id="A0AAE9ZGC7"/>
<dbReference type="KEGG" id="hfl:PUV54_04470"/>
<evidence type="ECO:0000313" key="4">
    <source>
        <dbReference type="Proteomes" id="UP001214043"/>
    </source>
</evidence>
<dbReference type="Pfam" id="PF13469">
    <property type="entry name" value="Sulfotransfer_3"/>
    <property type="match status" value="1"/>
</dbReference>
<gene>
    <name evidence="3" type="ORF">PUV54_04470</name>
</gene>
<dbReference type="RefSeq" id="WP_274494370.1">
    <property type="nucleotide sequence ID" value="NZ_CP118166.1"/>
</dbReference>
<sequence>MASLQTISDLLSQEQLEAASAALRKLVKQKNQPDVDWPTAVDIAGRLADQETALIAAQNWRAEAPNDPQRIITEIISLGSAARHKEAAKLARELQKFPQAAADGYSLEGFYQARFGEREKALELCRKAVELNPDHSHAWEQIALLDGYDDVNNDIAEMLALEKRVTEPQRLMALYFALGRAFDYAGDTDNAFLYFSKGADFRKGPNPFDMRPVHAYLEGLKATFNSAFLDQHAHGDAGQEVVFILSAPRSGSTLIEQILSTAPSVTPTGEHMLLRRAALPFGGLTPPEMAKAAEYTQNDWRKISRNHLESLRKRFGPGKIYTDKSLINHYYAGLVKVLYPNARFIWMRRDPRDVAWSCYHSRLNGNPWTESIESACEFLTAHNNICSYWSELLGDNLLAVDYEDLVASPEETSAKIFQHVGIDRPDDWRDFYKSDNPVATASLAQVREPLNKKGVGSWRRYEKHLAPIYDKCFA</sequence>
<name>A0AAE9ZGC7_9PROT</name>
<keyword evidence="2" id="KW-0802">TPR repeat</keyword>
<dbReference type="SUPFAM" id="SSF81901">
    <property type="entry name" value="HCP-like"/>
    <property type="match status" value="1"/>
</dbReference>
<evidence type="ECO:0000256" key="2">
    <source>
        <dbReference type="PROSITE-ProRule" id="PRU00339"/>
    </source>
</evidence>
<dbReference type="EMBL" id="CP118166">
    <property type="protein sequence ID" value="WDI32448.1"/>
    <property type="molecule type" value="Genomic_DNA"/>
</dbReference>
<proteinExistence type="predicted"/>
<keyword evidence="1" id="KW-0808">Transferase</keyword>
<evidence type="ECO:0000313" key="3">
    <source>
        <dbReference type="EMBL" id="WDI32448.1"/>
    </source>
</evidence>
<dbReference type="SMART" id="SM00028">
    <property type="entry name" value="TPR"/>
    <property type="match status" value="2"/>
</dbReference>